<dbReference type="FunFam" id="3.30.160.60:FF:000215">
    <property type="entry name" value="Spalt-like transcription factor 3"/>
    <property type="match status" value="1"/>
</dbReference>
<evidence type="ECO:0000256" key="10">
    <source>
        <dbReference type="ARBA" id="ARBA00038474"/>
    </source>
</evidence>
<evidence type="ECO:0000313" key="14">
    <source>
        <dbReference type="Proteomes" id="UP000053149"/>
    </source>
</evidence>
<accession>A0A093CXA0</accession>
<dbReference type="AlphaFoldDB" id="A0A093CXA0"/>
<name>A0A093CXA0_9AVES</name>
<dbReference type="InterPro" id="IPR036236">
    <property type="entry name" value="Znf_C2H2_sf"/>
</dbReference>
<dbReference type="PROSITE" id="PS00028">
    <property type="entry name" value="ZINC_FINGER_C2H2_1"/>
    <property type="match status" value="1"/>
</dbReference>
<evidence type="ECO:0000256" key="6">
    <source>
        <dbReference type="ARBA" id="ARBA00023015"/>
    </source>
</evidence>
<dbReference type="EMBL" id="KL249375">
    <property type="protein sequence ID" value="KFV16927.1"/>
    <property type="molecule type" value="Genomic_DNA"/>
</dbReference>
<dbReference type="GO" id="GO:0008270">
    <property type="term" value="F:zinc ion binding"/>
    <property type="evidence" value="ECO:0007669"/>
    <property type="project" value="UniProtKB-KW"/>
</dbReference>
<evidence type="ECO:0000256" key="4">
    <source>
        <dbReference type="ARBA" id="ARBA00022771"/>
    </source>
</evidence>
<dbReference type="Pfam" id="PF00096">
    <property type="entry name" value="zf-C2H2"/>
    <property type="match status" value="2"/>
</dbReference>
<dbReference type="GO" id="GO:0000981">
    <property type="term" value="F:DNA-binding transcription factor activity, RNA polymerase II-specific"/>
    <property type="evidence" value="ECO:0007669"/>
    <property type="project" value="TreeGrafter"/>
</dbReference>
<keyword evidence="8" id="KW-0804">Transcription</keyword>
<evidence type="ECO:0000256" key="3">
    <source>
        <dbReference type="ARBA" id="ARBA00022737"/>
    </source>
</evidence>
<dbReference type="SUPFAM" id="SSF57667">
    <property type="entry name" value="beta-beta-alpha zinc fingers"/>
    <property type="match status" value="1"/>
</dbReference>
<dbReference type="GO" id="GO:0048731">
    <property type="term" value="P:system development"/>
    <property type="evidence" value="ECO:0007669"/>
    <property type="project" value="UniProtKB-ARBA"/>
</dbReference>
<keyword evidence="2" id="KW-0479">Metal-binding</keyword>
<dbReference type="SMART" id="SM00355">
    <property type="entry name" value="ZnF_C2H2"/>
    <property type="match status" value="2"/>
</dbReference>
<evidence type="ECO:0000313" key="13">
    <source>
        <dbReference type="EMBL" id="KFV16927.1"/>
    </source>
</evidence>
<evidence type="ECO:0000256" key="2">
    <source>
        <dbReference type="ARBA" id="ARBA00022723"/>
    </source>
</evidence>
<evidence type="ECO:0000256" key="8">
    <source>
        <dbReference type="ARBA" id="ARBA00023163"/>
    </source>
</evidence>
<evidence type="ECO:0000256" key="11">
    <source>
        <dbReference type="PROSITE-ProRule" id="PRU00042"/>
    </source>
</evidence>
<keyword evidence="7" id="KW-0238">DNA-binding</keyword>
<comment type="subcellular location">
    <subcellularLocation>
        <location evidence="1">Nucleus</location>
    </subcellularLocation>
</comment>
<evidence type="ECO:0000259" key="12">
    <source>
        <dbReference type="PROSITE" id="PS50157"/>
    </source>
</evidence>
<dbReference type="PANTHER" id="PTHR23233">
    <property type="entry name" value="SAL-LIKE PROTEIN"/>
    <property type="match status" value="1"/>
</dbReference>
<keyword evidence="6" id="KW-0805">Transcription regulation</keyword>
<gene>
    <name evidence="13" type="ORF">N339_05405</name>
</gene>
<dbReference type="GO" id="GO:0005634">
    <property type="term" value="C:nucleus"/>
    <property type="evidence" value="ECO:0007669"/>
    <property type="project" value="UniProtKB-SubCell"/>
</dbReference>
<dbReference type="InterPro" id="IPR051565">
    <property type="entry name" value="Sal_C2H2-zinc-finger"/>
</dbReference>
<evidence type="ECO:0000256" key="5">
    <source>
        <dbReference type="ARBA" id="ARBA00022833"/>
    </source>
</evidence>
<keyword evidence="9" id="KW-0539">Nucleus</keyword>
<evidence type="ECO:0000256" key="9">
    <source>
        <dbReference type="ARBA" id="ARBA00023242"/>
    </source>
</evidence>
<dbReference type="PANTHER" id="PTHR23233:SF15">
    <property type="entry name" value="SAL-LIKE PROTEIN 2"/>
    <property type="match status" value="1"/>
</dbReference>
<comment type="similarity">
    <text evidence="10">Belongs to the sal C2H2-type zinc-finger protein family.</text>
</comment>
<dbReference type="InterPro" id="IPR013087">
    <property type="entry name" value="Znf_C2H2_type"/>
</dbReference>
<dbReference type="Gene3D" id="3.30.160.60">
    <property type="entry name" value="Classic Zinc Finger"/>
    <property type="match status" value="2"/>
</dbReference>
<proteinExistence type="inferred from homology"/>
<keyword evidence="4 11" id="KW-0863">Zinc-finger</keyword>
<sequence length="48" mass="5522">CGFCGKKFGSESARQIHLRSHTGERPYKCNVCGNRFTTRGNLKVHFHR</sequence>
<keyword evidence="5" id="KW-0862">Zinc</keyword>
<evidence type="ECO:0000256" key="1">
    <source>
        <dbReference type="ARBA" id="ARBA00004123"/>
    </source>
</evidence>
<feature type="domain" description="C2H2-type" evidence="12">
    <location>
        <begin position="27"/>
        <end position="48"/>
    </location>
</feature>
<feature type="domain" description="C2H2-type" evidence="12">
    <location>
        <begin position="1"/>
        <end position="26"/>
    </location>
</feature>
<feature type="non-terminal residue" evidence="13">
    <location>
        <position position="48"/>
    </location>
</feature>
<reference evidence="13 14" key="1">
    <citation type="submission" date="2014-04" db="EMBL/GenBank/DDBJ databases">
        <title>Genome evolution of avian class.</title>
        <authorList>
            <person name="Zhang G."/>
            <person name="Li C."/>
        </authorList>
    </citation>
    <scope>NUCLEOTIDE SEQUENCE [LARGE SCALE GENOMIC DNA]</scope>
    <source>
        <strain evidence="13">BGI_N339</strain>
    </source>
</reference>
<keyword evidence="3" id="KW-0677">Repeat</keyword>
<feature type="non-terminal residue" evidence="13">
    <location>
        <position position="1"/>
    </location>
</feature>
<dbReference type="Proteomes" id="UP000053149">
    <property type="component" value="Unassembled WGS sequence"/>
</dbReference>
<dbReference type="GO" id="GO:0000978">
    <property type="term" value="F:RNA polymerase II cis-regulatory region sequence-specific DNA binding"/>
    <property type="evidence" value="ECO:0007669"/>
    <property type="project" value="TreeGrafter"/>
</dbReference>
<protein>
    <submittedName>
        <fullName evidence="13">Sal-like 2</fullName>
    </submittedName>
</protein>
<evidence type="ECO:0000256" key="7">
    <source>
        <dbReference type="ARBA" id="ARBA00023125"/>
    </source>
</evidence>
<dbReference type="PROSITE" id="PS50157">
    <property type="entry name" value="ZINC_FINGER_C2H2_2"/>
    <property type="match status" value="2"/>
</dbReference>
<organism evidence="13 14">
    <name type="scientific">Pterocles gutturalis</name>
    <name type="common">yellow-throated sandgrouse</name>
    <dbReference type="NCBI Taxonomy" id="240206"/>
    <lineage>
        <taxon>Eukaryota</taxon>
        <taxon>Metazoa</taxon>
        <taxon>Chordata</taxon>
        <taxon>Craniata</taxon>
        <taxon>Vertebrata</taxon>
        <taxon>Euteleostomi</taxon>
        <taxon>Archelosauria</taxon>
        <taxon>Archosauria</taxon>
        <taxon>Dinosauria</taxon>
        <taxon>Saurischia</taxon>
        <taxon>Theropoda</taxon>
        <taxon>Coelurosauria</taxon>
        <taxon>Aves</taxon>
        <taxon>Neognathae</taxon>
        <taxon>Neoaves</taxon>
        <taxon>Columbimorphae</taxon>
        <taxon>Pterocliformes</taxon>
        <taxon>Pteroclidae</taxon>
        <taxon>Pterocles</taxon>
    </lineage>
</organism>
<keyword evidence="14" id="KW-1185">Reference proteome</keyword>